<feature type="signal peptide" evidence="2">
    <location>
        <begin position="1"/>
        <end position="19"/>
    </location>
</feature>
<protein>
    <submittedName>
        <fullName evidence="3">28 kDa Metastriate family member</fullName>
    </submittedName>
</protein>
<evidence type="ECO:0000313" key="3">
    <source>
        <dbReference type="EMBL" id="MAA11217.1"/>
    </source>
</evidence>
<evidence type="ECO:0000256" key="2">
    <source>
        <dbReference type="SAM" id="SignalP"/>
    </source>
</evidence>
<keyword evidence="2" id="KW-0732">Signal</keyword>
<feature type="region of interest" description="Disordered" evidence="1">
    <location>
        <begin position="48"/>
        <end position="70"/>
    </location>
</feature>
<proteinExistence type="predicted"/>
<evidence type="ECO:0000256" key="1">
    <source>
        <dbReference type="SAM" id="MobiDB-lite"/>
    </source>
</evidence>
<dbReference type="EMBL" id="GFPF01000071">
    <property type="protein sequence ID" value="MAA11217.1"/>
    <property type="molecule type" value="Transcribed_RNA"/>
</dbReference>
<feature type="compositionally biased region" description="Acidic residues" evidence="1">
    <location>
        <begin position="60"/>
        <end position="70"/>
    </location>
</feature>
<organism evidence="3">
    <name type="scientific">Rhipicephalus zambeziensis</name>
    <dbReference type="NCBI Taxonomy" id="60191"/>
    <lineage>
        <taxon>Eukaryota</taxon>
        <taxon>Metazoa</taxon>
        <taxon>Ecdysozoa</taxon>
        <taxon>Arthropoda</taxon>
        <taxon>Chelicerata</taxon>
        <taxon>Arachnida</taxon>
        <taxon>Acari</taxon>
        <taxon>Parasitiformes</taxon>
        <taxon>Ixodida</taxon>
        <taxon>Ixodoidea</taxon>
        <taxon>Ixodidae</taxon>
        <taxon>Rhipicephalinae</taxon>
        <taxon>Rhipicephalus</taxon>
        <taxon>Rhipicephalus</taxon>
    </lineage>
</organism>
<dbReference type="AlphaFoldDB" id="A0A224Y0V1"/>
<feature type="chain" id="PRO_5012849986" evidence="2">
    <location>
        <begin position="20"/>
        <end position="246"/>
    </location>
</feature>
<reference evidence="3" key="1">
    <citation type="journal article" date="2017" name="Parasit. Vectors">
        <title>Sialotranscriptomics of Rhipicephalus zambeziensis reveals intricate expression profiles of secretory proteins and suggests tight temporal transcriptional regulation during blood-feeding.</title>
        <authorList>
            <person name="de Castro M.H."/>
            <person name="de Klerk D."/>
            <person name="Pienaar R."/>
            <person name="Rees D.J.G."/>
            <person name="Mans B.J."/>
        </authorList>
    </citation>
    <scope>NUCLEOTIDE SEQUENCE</scope>
    <source>
        <tissue evidence="3">Salivary glands</tissue>
    </source>
</reference>
<accession>A0A224Y0V1</accession>
<sequence>MCRFSLIAFCLLAASSIQATTTKISDTPSGTVGDNITLQAVIIYDSNFSKPHNPPNTQEEREENVAEDSNDPTENYLRELFVQLQEYLHNKSIMINITVSRVLKMDNLTTFYSKHIINGSKTLQNLISFGDSQMKTPDTVFYLYTWPPNESNPNSLLEVINDNKRHELGVPETSTKGTFCNSSETSAAFIRHKIKSYNHYSTAKATLAIFGIPHFIGLQETDYKKLNETFAKCPIHGGGRGYPVGC</sequence>
<name>A0A224Y0V1_9ACAR</name>